<dbReference type="Proteomes" id="UP001500752">
    <property type="component" value="Unassembled WGS sequence"/>
</dbReference>
<dbReference type="Gene3D" id="3.40.630.30">
    <property type="match status" value="1"/>
</dbReference>
<dbReference type="RefSeq" id="WP_345151454.1">
    <property type="nucleotide sequence ID" value="NZ_BAABEO010000019.1"/>
</dbReference>
<dbReference type="EMBL" id="BAABEO010000019">
    <property type="protein sequence ID" value="GAA3688182.1"/>
    <property type="molecule type" value="Genomic_DNA"/>
</dbReference>
<dbReference type="SUPFAM" id="SSF55729">
    <property type="entry name" value="Acyl-CoA N-acyltransferases (Nat)"/>
    <property type="match status" value="1"/>
</dbReference>
<dbReference type="PROSITE" id="PS51186">
    <property type="entry name" value="GNAT"/>
    <property type="match status" value="1"/>
</dbReference>
<gene>
    <name evidence="2" type="ORF">GCM10023081_26870</name>
</gene>
<dbReference type="InterPro" id="IPR056935">
    <property type="entry name" value="Rv0428c-like_C"/>
</dbReference>
<evidence type="ECO:0000313" key="3">
    <source>
        <dbReference type="Proteomes" id="UP001500752"/>
    </source>
</evidence>
<evidence type="ECO:0000259" key="1">
    <source>
        <dbReference type="PROSITE" id="PS51186"/>
    </source>
</evidence>
<proteinExistence type="predicted"/>
<evidence type="ECO:0000313" key="2">
    <source>
        <dbReference type="EMBL" id="GAA3688182.1"/>
    </source>
</evidence>
<feature type="domain" description="N-acetyltransferase" evidence="1">
    <location>
        <begin position="106"/>
        <end position="241"/>
    </location>
</feature>
<dbReference type="InterPro" id="IPR000182">
    <property type="entry name" value="GNAT_dom"/>
</dbReference>
<name>A0ABP7CGN1_9MICC</name>
<dbReference type="Pfam" id="PF24553">
    <property type="entry name" value="Rv0428c_C"/>
    <property type="match status" value="1"/>
</dbReference>
<keyword evidence="3" id="KW-1185">Reference proteome</keyword>
<sequence length="241" mass="26407">MAEAWPSIERGAVDGWTLRFAAGVTQRANSVLPLAAPEDLDAAVAEVERRSAERWLDASFQISPVTQPADLDERLATKGYRAGSPTLVQIMDGDELQRFADAESDVRVELAAEPDPEWLGVYLQEEGPYTTEEQAVLRRILVGAPAVYASLRVDGHTESIARMALVDGYGGLSCAVTRTDTRRHGYARLVLEALLSDAARRGLAGVWLQVRETRVGAILLSHSLGFSTATQYHYRTRELTP</sequence>
<protein>
    <submittedName>
        <fullName evidence="2">GNAT family N-acetyltransferase</fullName>
    </submittedName>
</protein>
<reference evidence="3" key="1">
    <citation type="journal article" date="2019" name="Int. J. Syst. Evol. Microbiol.">
        <title>The Global Catalogue of Microorganisms (GCM) 10K type strain sequencing project: providing services to taxonomists for standard genome sequencing and annotation.</title>
        <authorList>
            <consortium name="The Broad Institute Genomics Platform"/>
            <consortium name="The Broad Institute Genome Sequencing Center for Infectious Disease"/>
            <person name="Wu L."/>
            <person name="Ma J."/>
        </authorList>
    </citation>
    <scope>NUCLEOTIDE SEQUENCE [LARGE SCALE GENOMIC DNA]</scope>
    <source>
        <strain evidence="3">JCM 30742</strain>
    </source>
</reference>
<comment type="caution">
    <text evidence="2">The sequence shown here is derived from an EMBL/GenBank/DDBJ whole genome shotgun (WGS) entry which is preliminary data.</text>
</comment>
<dbReference type="InterPro" id="IPR016181">
    <property type="entry name" value="Acyl_CoA_acyltransferase"/>
</dbReference>
<accession>A0ABP7CGN1</accession>
<organism evidence="2 3">
    <name type="scientific">Arthrobacter ginkgonis</name>
    <dbReference type="NCBI Taxonomy" id="1630594"/>
    <lineage>
        <taxon>Bacteria</taxon>
        <taxon>Bacillati</taxon>
        <taxon>Actinomycetota</taxon>
        <taxon>Actinomycetes</taxon>
        <taxon>Micrococcales</taxon>
        <taxon>Micrococcaceae</taxon>
        <taxon>Arthrobacter</taxon>
    </lineage>
</organism>